<dbReference type="Gene3D" id="3.40.50.2300">
    <property type="match status" value="1"/>
</dbReference>
<dbReference type="RefSeq" id="WP_398284200.1">
    <property type="nucleotide sequence ID" value="NZ_JBITLV010000008.1"/>
</dbReference>
<organism evidence="3 4">
    <name type="scientific">Spongisporangium articulatum</name>
    <dbReference type="NCBI Taxonomy" id="3362603"/>
    <lineage>
        <taxon>Bacteria</taxon>
        <taxon>Bacillati</taxon>
        <taxon>Actinomycetota</taxon>
        <taxon>Actinomycetes</taxon>
        <taxon>Kineosporiales</taxon>
        <taxon>Kineosporiaceae</taxon>
        <taxon>Spongisporangium</taxon>
    </lineage>
</organism>
<dbReference type="InterPro" id="IPR023485">
    <property type="entry name" value="Ptyr_pPase"/>
</dbReference>
<dbReference type="Pfam" id="PF01451">
    <property type="entry name" value="LMWPc"/>
    <property type="match status" value="1"/>
</dbReference>
<evidence type="ECO:0000313" key="4">
    <source>
        <dbReference type="Proteomes" id="UP001612915"/>
    </source>
</evidence>
<dbReference type="InterPro" id="IPR036196">
    <property type="entry name" value="Ptyr_pPase_sf"/>
</dbReference>
<reference evidence="3 4" key="1">
    <citation type="submission" date="2024-10" db="EMBL/GenBank/DDBJ databases">
        <title>The Natural Products Discovery Center: Release of the First 8490 Sequenced Strains for Exploring Actinobacteria Biosynthetic Diversity.</title>
        <authorList>
            <person name="Kalkreuter E."/>
            <person name="Kautsar S.A."/>
            <person name="Yang D."/>
            <person name="Bader C.D."/>
            <person name="Teijaro C.N."/>
            <person name="Fluegel L."/>
            <person name="Davis C.M."/>
            <person name="Simpson J.R."/>
            <person name="Lauterbach L."/>
            <person name="Steele A.D."/>
            <person name="Gui C."/>
            <person name="Meng S."/>
            <person name="Li G."/>
            <person name="Viehrig K."/>
            <person name="Ye F."/>
            <person name="Su P."/>
            <person name="Kiefer A.F."/>
            <person name="Nichols A."/>
            <person name="Cepeda A.J."/>
            <person name="Yan W."/>
            <person name="Fan B."/>
            <person name="Jiang Y."/>
            <person name="Adhikari A."/>
            <person name="Zheng C.-J."/>
            <person name="Schuster L."/>
            <person name="Cowan T.M."/>
            <person name="Smanski M.J."/>
            <person name="Chevrette M.G."/>
            <person name="De Carvalho L.P.S."/>
            <person name="Shen B."/>
        </authorList>
    </citation>
    <scope>NUCLEOTIDE SEQUENCE [LARGE SCALE GENOMIC DNA]</scope>
    <source>
        <strain evidence="3 4">NPDC049639</strain>
    </source>
</reference>
<sequence length="204" mass="21906">MSPRVLLVCTANICRSPAAELLLAARLSPALDFFSRGVRAIPGAPMCDVSANWALMQGAGSGQDHVSTQLEVADIRAATLILTAGERHKAKVIGMRPSAQVRTYTLRQAARIIQWRTAQGMVPPPVSLQDRLMWLAEELDTYRGVAPRPAAVAPARSGGFFSRSAPPPAPSDSLMDPHEGGKHPEVLPQLIETIDVICDTLLAR</sequence>
<proteinExistence type="predicted"/>
<dbReference type="Proteomes" id="UP001612915">
    <property type="component" value="Unassembled WGS sequence"/>
</dbReference>
<name>A0ABW8AVF2_9ACTN</name>
<feature type="domain" description="Phosphotyrosine protein phosphatase I" evidence="2">
    <location>
        <begin position="5"/>
        <end position="108"/>
    </location>
</feature>
<evidence type="ECO:0000256" key="1">
    <source>
        <dbReference type="SAM" id="MobiDB-lite"/>
    </source>
</evidence>
<comment type="caution">
    <text evidence="3">The sequence shown here is derived from an EMBL/GenBank/DDBJ whole genome shotgun (WGS) entry which is preliminary data.</text>
</comment>
<feature type="compositionally biased region" description="Basic and acidic residues" evidence="1">
    <location>
        <begin position="175"/>
        <end position="184"/>
    </location>
</feature>
<dbReference type="EMBL" id="JBITLV010000008">
    <property type="protein sequence ID" value="MFI7589596.1"/>
    <property type="molecule type" value="Genomic_DNA"/>
</dbReference>
<dbReference type="SUPFAM" id="SSF52788">
    <property type="entry name" value="Phosphotyrosine protein phosphatases I"/>
    <property type="match status" value="1"/>
</dbReference>
<feature type="region of interest" description="Disordered" evidence="1">
    <location>
        <begin position="156"/>
        <end position="184"/>
    </location>
</feature>
<keyword evidence="4" id="KW-1185">Reference proteome</keyword>
<evidence type="ECO:0000259" key="2">
    <source>
        <dbReference type="Pfam" id="PF01451"/>
    </source>
</evidence>
<protein>
    <recommendedName>
        <fullName evidence="2">Phosphotyrosine protein phosphatase I domain-containing protein</fullName>
    </recommendedName>
</protein>
<evidence type="ECO:0000313" key="3">
    <source>
        <dbReference type="EMBL" id="MFI7589596.1"/>
    </source>
</evidence>
<gene>
    <name evidence="3" type="ORF">ACIB24_21220</name>
</gene>
<accession>A0ABW8AVF2</accession>